<sequence>MKSTTIKNKLLVLTLFSVSISFLILGFYNTYNNYSSEYNLIKQKELDLAQETSKSINNYLQSKIDIVEAVAHEVSSLNLDVKNKEIIDKLRLGNLSGKFSGLYLGIEENGNFLQYDATFRTPQTHDYDSRKRPWYKKAVETNKVGISEPYIDYSTKKLVISVSAPIKKDGKIIGVIGSDIALDTVVNTVLNINLNEEGFAYLTDFEGKTIIHKDEKELEKQNEIYAQVKSNNSLHFGEALLNNNPQLIAYSNIPITNWKLVIQLDKNAISKKINENLIKEIFLYVFLLIIILGILFYALVKILSPLKTFEEGLNFFFKYLKGEEKNIIKLNINTNDELGKMALEIDKQMEIIAKNLEEDKALINEVKMIVNRVKEGNLDLQIKQKSSNESLNELKSMLNDMIKTISLNVNQDINTILVSLEEYSKLDFVKNISNPTGNVAIGLNNLSNIINQMLQENKSNGLVLDKSSNLLLNNVNLLNKTSNETAVALEETAAALEEITSTVINNTERISIMANHSKELSISIEDGQKLANITVESMDSINEQTQAIAEAITIIDQIAFQTNILSLNAAVEAATAGEAGRGFAVVAQEVRNLASRSAEAAREIKELVENATNKTNSGKKIADDMIKGYVKLKENISKTTEVIHDISISSKEQRTSIEQINDVITKLDRQTQNNASIANETHDIAINTSNIAQKILETVNQKKFRNN</sequence>
<dbReference type="InterPro" id="IPR029151">
    <property type="entry name" value="Sensor-like_sf"/>
</dbReference>
<evidence type="ECO:0000256" key="3">
    <source>
        <dbReference type="ARBA" id="ARBA00022500"/>
    </source>
</evidence>
<keyword evidence="3" id="KW-0145">Chemotaxis</keyword>
<dbReference type="GO" id="GO:0005886">
    <property type="term" value="C:plasma membrane"/>
    <property type="evidence" value="ECO:0007669"/>
    <property type="project" value="UniProtKB-SubCell"/>
</dbReference>
<evidence type="ECO:0000256" key="8">
    <source>
        <dbReference type="PROSITE-ProRule" id="PRU00284"/>
    </source>
</evidence>
<dbReference type="PANTHER" id="PTHR43531">
    <property type="entry name" value="PROTEIN ICFG"/>
    <property type="match status" value="1"/>
</dbReference>
<dbReference type="Proteomes" id="UP000290588">
    <property type="component" value="Unassembled WGS sequence"/>
</dbReference>
<dbReference type="CDD" id="cd12912">
    <property type="entry name" value="PDC2_MCP_like"/>
    <property type="match status" value="1"/>
</dbReference>
<evidence type="ECO:0000256" key="1">
    <source>
        <dbReference type="ARBA" id="ARBA00004651"/>
    </source>
</evidence>
<dbReference type="AlphaFoldDB" id="A0A347UAA1"/>
<feature type="domain" description="Methyl-accepting transducer" evidence="10">
    <location>
        <begin position="460"/>
        <end position="689"/>
    </location>
</feature>
<evidence type="ECO:0000256" key="5">
    <source>
        <dbReference type="ARBA" id="ARBA00022989"/>
    </source>
</evidence>
<dbReference type="SUPFAM" id="SSF103190">
    <property type="entry name" value="Sensory domain-like"/>
    <property type="match status" value="1"/>
</dbReference>
<reference evidence="11 13" key="2">
    <citation type="submission" date="2018-08" db="EMBL/GenBank/DDBJ databases">
        <title>Complete genome of the Arcobacter ellisii type strain LMG 26155.</title>
        <authorList>
            <person name="Miller W.G."/>
            <person name="Yee E."/>
            <person name="Bono J.L."/>
        </authorList>
    </citation>
    <scope>NUCLEOTIDE SEQUENCE [LARGE SCALE GENOMIC DNA]</scope>
    <source>
        <strain evidence="11 13">LMG 26155</strain>
    </source>
</reference>
<dbReference type="EMBL" id="NXIG01000014">
    <property type="protein sequence ID" value="RXI29117.1"/>
    <property type="molecule type" value="Genomic_DNA"/>
</dbReference>
<keyword evidence="5 9" id="KW-1133">Transmembrane helix</keyword>
<dbReference type="SUPFAM" id="SSF58104">
    <property type="entry name" value="Methyl-accepting chemotaxis protein (MCP) signaling domain"/>
    <property type="match status" value="1"/>
</dbReference>
<dbReference type="GO" id="GO:0006935">
    <property type="term" value="P:chemotaxis"/>
    <property type="evidence" value="ECO:0007669"/>
    <property type="project" value="UniProtKB-KW"/>
</dbReference>
<evidence type="ECO:0000313" key="11">
    <source>
        <dbReference type="EMBL" id="AXX95779.1"/>
    </source>
</evidence>
<dbReference type="PANTHER" id="PTHR43531:SF11">
    <property type="entry name" value="METHYL-ACCEPTING CHEMOTAXIS PROTEIN 3"/>
    <property type="match status" value="1"/>
</dbReference>
<comment type="similarity">
    <text evidence="7">Belongs to the methyl-accepting chemotaxis (MCP) protein family.</text>
</comment>
<dbReference type="OrthoDB" id="5348717at2"/>
<dbReference type="InterPro" id="IPR051310">
    <property type="entry name" value="MCP_chemotaxis"/>
</dbReference>
<accession>A0A347UAA1</accession>
<dbReference type="Gene3D" id="3.30.450.20">
    <property type="entry name" value="PAS domain"/>
    <property type="match status" value="2"/>
</dbReference>
<dbReference type="EMBL" id="CP032097">
    <property type="protein sequence ID" value="AXX95779.1"/>
    <property type="molecule type" value="Genomic_DNA"/>
</dbReference>
<evidence type="ECO:0000256" key="7">
    <source>
        <dbReference type="ARBA" id="ARBA00029447"/>
    </source>
</evidence>
<evidence type="ECO:0000259" key="10">
    <source>
        <dbReference type="PROSITE" id="PS50111"/>
    </source>
</evidence>
<dbReference type="GO" id="GO:0007165">
    <property type="term" value="P:signal transduction"/>
    <property type="evidence" value="ECO:0007669"/>
    <property type="project" value="UniProtKB-KW"/>
</dbReference>
<dbReference type="InterPro" id="IPR004089">
    <property type="entry name" value="MCPsignal_dom"/>
</dbReference>
<evidence type="ECO:0000256" key="2">
    <source>
        <dbReference type="ARBA" id="ARBA00022475"/>
    </source>
</evidence>
<organism evidence="12 14">
    <name type="scientific">Arcobacter ellisii</name>
    <dbReference type="NCBI Taxonomy" id="913109"/>
    <lineage>
        <taxon>Bacteria</taxon>
        <taxon>Pseudomonadati</taxon>
        <taxon>Campylobacterota</taxon>
        <taxon>Epsilonproteobacteria</taxon>
        <taxon>Campylobacterales</taxon>
        <taxon>Arcobacteraceae</taxon>
        <taxon>Arcobacter</taxon>
    </lineage>
</organism>
<evidence type="ECO:0000256" key="9">
    <source>
        <dbReference type="SAM" id="Phobius"/>
    </source>
</evidence>
<evidence type="ECO:0000313" key="14">
    <source>
        <dbReference type="Proteomes" id="UP000290588"/>
    </source>
</evidence>
<dbReference type="SMART" id="SM00283">
    <property type="entry name" value="MA"/>
    <property type="match status" value="1"/>
</dbReference>
<dbReference type="Gene3D" id="1.10.287.950">
    <property type="entry name" value="Methyl-accepting chemotaxis protein"/>
    <property type="match status" value="1"/>
</dbReference>
<comment type="subcellular location">
    <subcellularLocation>
        <location evidence="1">Cell membrane</location>
        <topology evidence="1">Multi-pass membrane protein</topology>
    </subcellularLocation>
</comment>
<keyword evidence="6 9" id="KW-0472">Membrane</keyword>
<dbReference type="Pfam" id="PF02743">
    <property type="entry name" value="dCache_1"/>
    <property type="match status" value="1"/>
</dbReference>
<keyword evidence="4 9" id="KW-0812">Transmembrane</keyword>
<evidence type="ECO:0000313" key="13">
    <source>
        <dbReference type="Proteomes" id="UP000262582"/>
    </source>
</evidence>
<dbReference type="KEGG" id="aell:AELL_2138"/>
<dbReference type="GO" id="GO:0004888">
    <property type="term" value="F:transmembrane signaling receptor activity"/>
    <property type="evidence" value="ECO:0007669"/>
    <property type="project" value="TreeGrafter"/>
</dbReference>
<gene>
    <name evidence="11" type="ORF">AELL_2138</name>
    <name evidence="12" type="ORF">CP962_12085</name>
</gene>
<dbReference type="Pfam" id="PF00015">
    <property type="entry name" value="MCPsignal"/>
    <property type="match status" value="1"/>
</dbReference>
<evidence type="ECO:0000313" key="12">
    <source>
        <dbReference type="EMBL" id="RXI29117.1"/>
    </source>
</evidence>
<keyword evidence="2" id="KW-1003">Cell membrane</keyword>
<dbReference type="InterPro" id="IPR033479">
    <property type="entry name" value="dCache_1"/>
</dbReference>
<dbReference type="CDD" id="cd11386">
    <property type="entry name" value="MCP_signal"/>
    <property type="match status" value="1"/>
</dbReference>
<dbReference type="RefSeq" id="WP_118917942.1">
    <property type="nucleotide sequence ID" value="NZ_CP032097.1"/>
</dbReference>
<protein>
    <submittedName>
        <fullName evidence="11">Cache sensor-containing MCP-domain signal transduction protein</fullName>
    </submittedName>
    <submittedName>
        <fullName evidence="12">Chemotaxis protein</fullName>
    </submittedName>
</protein>
<proteinExistence type="inferred from homology"/>
<evidence type="ECO:0000256" key="6">
    <source>
        <dbReference type="ARBA" id="ARBA00023136"/>
    </source>
</evidence>
<keyword evidence="13" id="KW-1185">Reference proteome</keyword>
<dbReference type="CDD" id="cd12913">
    <property type="entry name" value="PDC1_MCP_like"/>
    <property type="match status" value="1"/>
</dbReference>
<dbReference type="PROSITE" id="PS50111">
    <property type="entry name" value="CHEMOTAXIS_TRANSDUC_2"/>
    <property type="match status" value="1"/>
</dbReference>
<feature type="transmembrane region" description="Helical" evidence="9">
    <location>
        <begin position="281"/>
        <end position="300"/>
    </location>
</feature>
<evidence type="ECO:0000256" key="4">
    <source>
        <dbReference type="ARBA" id="ARBA00022692"/>
    </source>
</evidence>
<reference evidence="12 14" key="1">
    <citation type="submission" date="2017-09" db="EMBL/GenBank/DDBJ databases">
        <title>Genomics of the genus Arcobacter.</title>
        <authorList>
            <person name="Perez-Cataluna A."/>
            <person name="Figueras M.J."/>
            <person name="Salas-Masso N."/>
        </authorList>
    </citation>
    <scope>NUCLEOTIDE SEQUENCE [LARGE SCALE GENOMIC DNA]</scope>
    <source>
        <strain evidence="12 14">CECT 7837</strain>
    </source>
</reference>
<name>A0A347UAA1_9BACT</name>
<dbReference type="Proteomes" id="UP000262582">
    <property type="component" value="Chromosome"/>
</dbReference>
<keyword evidence="8" id="KW-0807">Transducer</keyword>